<protein>
    <submittedName>
        <fullName evidence="2">Uncharacterized protein</fullName>
    </submittedName>
</protein>
<dbReference type="EMBL" id="BGPR01003727">
    <property type="protein sequence ID" value="GBM91712.1"/>
    <property type="molecule type" value="Genomic_DNA"/>
</dbReference>
<feature type="non-terminal residue" evidence="2">
    <location>
        <position position="81"/>
    </location>
</feature>
<name>A0A4Y2JQU8_ARAVE</name>
<evidence type="ECO:0000313" key="3">
    <source>
        <dbReference type="Proteomes" id="UP000499080"/>
    </source>
</evidence>
<keyword evidence="3" id="KW-1185">Reference proteome</keyword>
<comment type="caution">
    <text evidence="2">The sequence shown here is derived from an EMBL/GenBank/DDBJ whole genome shotgun (WGS) entry which is preliminary data.</text>
</comment>
<sequence>MTVEQPPSGTQDRYTPLGGTGGSRGTFGGAKRWLFQDGPHDFAPRLYDEDDTSAGTPLCKLPHHTSGRIYGFPSNHTHTKQ</sequence>
<feature type="region of interest" description="Disordered" evidence="1">
    <location>
        <begin position="1"/>
        <end position="31"/>
    </location>
</feature>
<dbReference type="Proteomes" id="UP000499080">
    <property type="component" value="Unassembled WGS sequence"/>
</dbReference>
<organism evidence="2 3">
    <name type="scientific">Araneus ventricosus</name>
    <name type="common">Orbweaver spider</name>
    <name type="synonym">Epeira ventricosa</name>
    <dbReference type="NCBI Taxonomy" id="182803"/>
    <lineage>
        <taxon>Eukaryota</taxon>
        <taxon>Metazoa</taxon>
        <taxon>Ecdysozoa</taxon>
        <taxon>Arthropoda</taxon>
        <taxon>Chelicerata</taxon>
        <taxon>Arachnida</taxon>
        <taxon>Araneae</taxon>
        <taxon>Araneomorphae</taxon>
        <taxon>Entelegynae</taxon>
        <taxon>Araneoidea</taxon>
        <taxon>Araneidae</taxon>
        <taxon>Araneus</taxon>
    </lineage>
</organism>
<gene>
    <name evidence="2" type="ORF">AVEN_14916_1</name>
</gene>
<reference evidence="2 3" key="1">
    <citation type="journal article" date="2019" name="Sci. Rep.">
        <title>Orb-weaving spider Araneus ventricosus genome elucidates the spidroin gene catalogue.</title>
        <authorList>
            <person name="Kono N."/>
            <person name="Nakamura H."/>
            <person name="Ohtoshi R."/>
            <person name="Moran D.A.P."/>
            <person name="Shinohara A."/>
            <person name="Yoshida Y."/>
            <person name="Fujiwara M."/>
            <person name="Mori M."/>
            <person name="Tomita M."/>
            <person name="Arakawa K."/>
        </authorList>
    </citation>
    <scope>NUCLEOTIDE SEQUENCE [LARGE SCALE GENOMIC DNA]</scope>
</reference>
<proteinExistence type="predicted"/>
<feature type="region of interest" description="Disordered" evidence="1">
    <location>
        <begin position="58"/>
        <end position="81"/>
    </location>
</feature>
<accession>A0A4Y2JQU8</accession>
<feature type="compositionally biased region" description="Gly residues" evidence="1">
    <location>
        <begin position="18"/>
        <end position="28"/>
    </location>
</feature>
<feature type="compositionally biased region" description="Polar residues" evidence="1">
    <location>
        <begin position="1"/>
        <end position="13"/>
    </location>
</feature>
<dbReference type="AlphaFoldDB" id="A0A4Y2JQU8"/>
<evidence type="ECO:0000256" key="1">
    <source>
        <dbReference type="SAM" id="MobiDB-lite"/>
    </source>
</evidence>
<evidence type="ECO:0000313" key="2">
    <source>
        <dbReference type="EMBL" id="GBM91712.1"/>
    </source>
</evidence>